<dbReference type="SUPFAM" id="SSF103359">
    <property type="entry name" value="Suppressor of Fused, N-terminal domain"/>
    <property type="match status" value="1"/>
</dbReference>
<dbReference type="InterPro" id="IPR020941">
    <property type="entry name" value="SUFU-like_domain"/>
</dbReference>
<keyword evidence="3" id="KW-1185">Reference proteome</keyword>
<dbReference type="OrthoDB" id="9023549at2"/>
<dbReference type="GO" id="GO:0005737">
    <property type="term" value="C:cytoplasm"/>
    <property type="evidence" value="ECO:0007669"/>
    <property type="project" value="TreeGrafter"/>
</dbReference>
<dbReference type="PANTHER" id="PTHR10928">
    <property type="entry name" value="SUPPRESSOR OF FUSED"/>
    <property type="match status" value="1"/>
</dbReference>
<gene>
    <name evidence="2" type="ORF">DFP94_11556</name>
</gene>
<evidence type="ECO:0000313" key="3">
    <source>
        <dbReference type="Proteomes" id="UP000253090"/>
    </source>
</evidence>
<dbReference type="EMBL" id="QPJW01000015">
    <property type="protein sequence ID" value="RCX15372.1"/>
    <property type="molecule type" value="Genomic_DNA"/>
</dbReference>
<comment type="caution">
    <text evidence="2">The sequence shown here is derived from an EMBL/GenBank/DDBJ whole genome shotgun (WGS) entry which is preliminary data.</text>
</comment>
<dbReference type="InterPro" id="IPR017429">
    <property type="entry name" value="Suppressor_of_fused_bac"/>
</dbReference>
<dbReference type="Pfam" id="PF05076">
    <property type="entry name" value="SUFU"/>
    <property type="match status" value="1"/>
</dbReference>
<proteinExistence type="predicted"/>
<dbReference type="RefSeq" id="WP_114498735.1">
    <property type="nucleotide sequence ID" value="NZ_QPJW01000015.1"/>
</dbReference>
<accession>A0A369B102</accession>
<dbReference type="AlphaFoldDB" id="A0A369B102"/>
<evidence type="ECO:0000313" key="2">
    <source>
        <dbReference type="EMBL" id="RCX15372.1"/>
    </source>
</evidence>
<evidence type="ECO:0000259" key="1">
    <source>
        <dbReference type="Pfam" id="PF05076"/>
    </source>
</evidence>
<dbReference type="PIRSF" id="PIRSF038192">
    <property type="entry name" value="Txn_reg_BtrU_prd"/>
    <property type="match status" value="1"/>
</dbReference>
<protein>
    <submittedName>
        <fullName evidence="2">Suppressor of fused protein SUFU</fullName>
    </submittedName>
</protein>
<dbReference type="Proteomes" id="UP000253090">
    <property type="component" value="Unassembled WGS sequence"/>
</dbReference>
<sequence length="355" mass="38984">MGEEVEVTTGWDAIDREMGKIYGDQEPKHYGTLISYALGGPDPLDGISAYKAEEPIPHWHFVTYGFSELYEKESEHAEDSGYGFELTFRLVRENEEEEPPAWALNLLQNMGRYVFNSGNVFKAGDYLDANGPICMDADTELTALAFVEDPQLPAIDTPNGRVEFLQMVGITGDELAAMQTWNTLGVLSTGLVYLPKYITDLTRESLLEVPAISAAVQAGMERDGSNTGFLFVDQLAFEPAKKGFLSKTPATLKIGAKQAEIVGKLLRGRILKDKKLSLVGRDVRVVFTPGDEAGYETGADNETTFRLDDKTAAELSGKLVPKESRFELTSLRGVAVQIVKTHITDHEGNVVHTIG</sequence>
<dbReference type="InterPro" id="IPR037181">
    <property type="entry name" value="SUFU_N"/>
</dbReference>
<name>A0A369B102_9BACL</name>
<feature type="domain" description="Suppressor of fused-like" evidence="1">
    <location>
        <begin position="40"/>
        <end position="204"/>
    </location>
</feature>
<reference evidence="2 3" key="1">
    <citation type="submission" date="2018-07" db="EMBL/GenBank/DDBJ databases">
        <title>Genomic Encyclopedia of Type Strains, Phase III (KMG-III): the genomes of soil and plant-associated and newly described type strains.</title>
        <authorList>
            <person name="Whitman W."/>
        </authorList>
    </citation>
    <scope>NUCLEOTIDE SEQUENCE [LARGE SCALE GENOMIC DNA]</scope>
    <source>
        <strain evidence="2 3">CECT 8333</strain>
    </source>
</reference>
<organism evidence="2 3">
    <name type="scientific">Fontibacillus phaseoli</name>
    <dbReference type="NCBI Taxonomy" id="1416533"/>
    <lineage>
        <taxon>Bacteria</taxon>
        <taxon>Bacillati</taxon>
        <taxon>Bacillota</taxon>
        <taxon>Bacilli</taxon>
        <taxon>Bacillales</taxon>
        <taxon>Paenibacillaceae</taxon>
        <taxon>Fontibacillus</taxon>
    </lineage>
</organism>
<dbReference type="PANTHER" id="PTHR10928:SF2">
    <property type="entry name" value="SUPPRESSOR OF FUSED HOMOLOG"/>
    <property type="match status" value="1"/>
</dbReference>
<dbReference type="InterPro" id="IPR007768">
    <property type="entry name" value="Suppressor_of_fused"/>
</dbReference>